<feature type="modified residue" description="4-aspartylphosphate" evidence="6">
    <location>
        <position position="72"/>
    </location>
</feature>
<dbReference type="InterPro" id="IPR011006">
    <property type="entry name" value="CheY-like_superfamily"/>
</dbReference>
<name>A0ABT3QE68_9PROT</name>
<evidence type="ECO:0000256" key="2">
    <source>
        <dbReference type="ARBA" id="ARBA00023012"/>
    </source>
</evidence>
<evidence type="ECO:0000256" key="3">
    <source>
        <dbReference type="ARBA" id="ARBA00023015"/>
    </source>
</evidence>
<evidence type="ECO:0000256" key="5">
    <source>
        <dbReference type="ARBA" id="ARBA00023163"/>
    </source>
</evidence>
<proteinExistence type="predicted"/>
<evidence type="ECO:0000313" key="10">
    <source>
        <dbReference type="EMBL" id="MCX2563578.1"/>
    </source>
</evidence>
<dbReference type="Gene3D" id="6.10.250.690">
    <property type="match status" value="1"/>
</dbReference>
<dbReference type="InterPro" id="IPR016032">
    <property type="entry name" value="Sig_transdc_resp-reg_C-effctor"/>
</dbReference>
<dbReference type="PROSITE" id="PS51755">
    <property type="entry name" value="OMPR_PHOB"/>
    <property type="match status" value="1"/>
</dbReference>
<dbReference type="PANTHER" id="PTHR48111">
    <property type="entry name" value="REGULATOR OF RPOS"/>
    <property type="match status" value="1"/>
</dbReference>
<keyword evidence="2" id="KW-0902">Two-component regulatory system</keyword>
<evidence type="ECO:0000256" key="1">
    <source>
        <dbReference type="ARBA" id="ARBA00022553"/>
    </source>
</evidence>
<accession>A0ABT3QE68</accession>
<dbReference type="SUPFAM" id="SSF46894">
    <property type="entry name" value="C-terminal effector domain of the bipartite response regulators"/>
    <property type="match status" value="1"/>
</dbReference>
<dbReference type="InterPro" id="IPR036388">
    <property type="entry name" value="WH-like_DNA-bd_sf"/>
</dbReference>
<gene>
    <name evidence="10" type="ORF">OQ497_06345</name>
</gene>
<dbReference type="Pfam" id="PF00486">
    <property type="entry name" value="Trans_reg_C"/>
    <property type="match status" value="1"/>
</dbReference>
<feature type="DNA-binding region" description="OmpR/PhoB-type" evidence="7">
    <location>
        <begin position="145"/>
        <end position="245"/>
    </location>
</feature>
<feature type="domain" description="OmpR/PhoB-type" evidence="9">
    <location>
        <begin position="145"/>
        <end position="245"/>
    </location>
</feature>
<keyword evidence="4 7" id="KW-0238">DNA-binding</keyword>
<sequence>MPEPQSLYNLKENIVHHATRQPHILIVEDDDEIRLLLEQYLSQKGYVTSAATDMEGIELIFARDPVDLILLDLMLPKEDGRTLCRYIKEKTNLPLLIISALSEVSDRITGLNLGADDYIAKPFDPSELEARIRAVFRRNQNTGLPQEYRFGTWLFLPRKSILYSQKGVRITLTGAETKLLQEFCLNPEILMSRAMLVEALKGDADELEPRAIDLIISRLRRKLSEEGGQLELIRTVRGEGYIFQPQTQRSEG</sequence>
<dbReference type="PANTHER" id="PTHR48111:SF4">
    <property type="entry name" value="DNA-BINDING DUAL TRANSCRIPTIONAL REGULATOR OMPR"/>
    <property type="match status" value="1"/>
</dbReference>
<dbReference type="InterPro" id="IPR001789">
    <property type="entry name" value="Sig_transdc_resp-reg_receiver"/>
</dbReference>
<feature type="domain" description="Response regulatory" evidence="8">
    <location>
        <begin position="23"/>
        <end position="136"/>
    </location>
</feature>
<reference evidence="10 11" key="1">
    <citation type="submission" date="2022-11" db="EMBL/GenBank/DDBJ databases">
        <title>Genome sequencing of Acetobacter type strain.</title>
        <authorList>
            <person name="Heo J."/>
            <person name="Lee D."/>
            <person name="Han B.-H."/>
            <person name="Hong S.-B."/>
            <person name="Kwon S.-W."/>
        </authorList>
    </citation>
    <scope>NUCLEOTIDE SEQUENCE [LARGE SCALE GENOMIC DNA]</scope>
    <source>
        <strain evidence="10 11">KACC 21253</strain>
    </source>
</reference>
<dbReference type="Proteomes" id="UP001301152">
    <property type="component" value="Unassembled WGS sequence"/>
</dbReference>
<dbReference type="Gene3D" id="3.40.50.2300">
    <property type="match status" value="1"/>
</dbReference>
<dbReference type="RefSeq" id="WP_086635666.1">
    <property type="nucleotide sequence ID" value="NZ_JAERKY010000004.1"/>
</dbReference>
<dbReference type="InterPro" id="IPR039420">
    <property type="entry name" value="WalR-like"/>
</dbReference>
<dbReference type="Pfam" id="PF00072">
    <property type="entry name" value="Response_reg"/>
    <property type="match status" value="1"/>
</dbReference>
<evidence type="ECO:0000259" key="8">
    <source>
        <dbReference type="PROSITE" id="PS50110"/>
    </source>
</evidence>
<evidence type="ECO:0000256" key="4">
    <source>
        <dbReference type="ARBA" id="ARBA00023125"/>
    </source>
</evidence>
<evidence type="ECO:0000259" key="9">
    <source>
        <dbReference type="PROSITE" id="PS51755"/>
    </source>
</evidence>
<evidence type="ECO:0000256" key="7">
    <source>
        <dbReference type="PROSITE-ProRule" id="PRU01091"/>
    </source>
</evidence>
<dbReference type="CDD" id="cd00383">
    <property type="entry name" value="trans_reg_C"/>
    <property type="match status" value="1"/>
</dbReference>
<dbReference type="SUPFAM" id="SSF52172">
    <property type="entry name" value="CheY-like"/>
    <property type="match status" value="1"/>
</dbReference>
<evidence type="ECO:0000313" key="11">
    <source>
        <dbReference type="Proteomes" id="UP001301152"/>
    </source>
</evidence>
<dbReference type="EMBL" id="JAPIUZ010000002">
    <property type="protein sequence ID" value="MCX2563578.1"/>
    <property type="molecule type" value="Genomic_DNA"/>
</dbReference>
<comment type="caution">
    <text evidence="10">The sequence shown here is derived from an EMBL/GenBank/DDBJ whole genome shotgun (WGS) entry which is preliminary data.</text>
</comment>
<keyword evidence="3" id="KW-0805">Transcription regulation</keyword>
<dbReference type="Gene3D" id="1.10.10.10">
    <property type="entry name" value="Winged helix-like DNA-binding domain superfamily/Winged helix DNA-binding domain"/>
    <property type="match status" value="1"/>
</dbReference>
<keyword evidence="1 6" id="KW-0597">Phosphoprotein</keyword>
<dbReference type="SMART" id="SM00862">
    <property type="entry name" value="Trans_reg_C"/>
    <property type="match status" value="1"/>
</dbReference>
<dbReference type="CDD" id="cd17574">
    <property type="entry name" value="REC_OmpR"/>
    <property type="match status" value="1"/>
</dbReference>
<organism evidence="10 11">
    <name type="scientific">Acetobacter thailandicus</name>
    <dbReference type="NCBI Taxonomy" id="1502842"/>
    <lineage>
        <taxon>Bacteria</taxon>
        <taxon>Pseudomonadati</taxon>
        <taxon>Pseudomonadota</taxon>
        <taxon>Alphaproteobacteria</taxon>
        <taxon>Acetobacterales</taxon>
        <taxon>Acetobacteraceae</taxon>
        <taxon>Acetobacter</taxon>
    </lineage>
</organism>
<dbReference type="InterPro" id="IPR001867">
    <property type="entry name" value="OmpR/PhoB-type_DNA-bd"/>
</dbReference>
<dbReference type="SMART" id="SM00448">
    <property type="entry name" value="REC"/>
    <property type="match status" value="1"/>
</dbReference>
<dbReference type="PROSITE" id="PS50110">
    <property type="entry name" value="RESPONSE_REGULATORY"/>
    <property type="match status" value="1"/>
</dbReference>
<protein>
    <submittedName>
        <fullName evidence="10">Response regulator transcription factor</fullName>
    </submittedName>
</protein>
<evidence type="ECO:0000256" key="6">
    <source>
        <dbReference type="PROSITE-ProRule" id="PRU00169"/>
    </source>
</evidence>
<keyword evidence="5" id="KW-0804">Transcription</keyword>
<keyword evidence="11" id="KW-1185">Reference proteome</keyword>